<evidence type="ECO:0000313" key="2">
    <source>
        <dbReference type="EMBL" id="KAB1657882.1"/>
    </source>
</evidence>
<dbReference type="OrthoDB" id="5524782at2"/>
<feature type="region of interest" description="Disordered" evidence="1">
    <location>
        <begin position="1"/>
        <end position="23"/>
    </location>
</feature>
<dbReference type="AlphaFoldDB" id="A0A7J5BVK6"/>
<reference evidence="2 3" key="1">
    <citation type="submission" date="2019-09" db="EMBL/GenBank/DDBJ databases">
        <title>Phylogeny of genus Pseudoclavibacter and closely related genus.</title>
        <authorList>
            <person name="Li Y."/>
        </authorList>
    </citation>
    <scope>NUCLEOTIDE SEQUENCE [LARGE SCALE GENOMIC DNA]</scope>
    <source>
        <strain evidence="2 3">DSM 23821</strain>
    </source>
</reference>
<dbReference type="RefSeq" id="WP_158040365.1">
    <property type="nucleotide sequence ID" value="NZ_JACCFV010000001.1"/>
</dbReference>
<keyword evidence="3" id="KW-1185">Reference proteome</keyword>
<evidence type="ECO:0000313" key="3">
    <source>
        <dbReference type="Proteomes" id="UP000467240"/>
    </source>
</evidence>
<sequence>MDSQNSPKPSASPRSLPDELEQADRPLGRLYTIDDLVALTGLPKSTIYAFNHEGRGPKHPLRMGRSVRYFEP</sequence>
<dbReference type="EMBL" id="WBJZ01000008">
    <property type="protein sequence ID" value="KAB1657882.1"/>
    <property type="molecule type" value="Genomic_DNA"/>
</dbReference>
<name>A0A7J5BVK6_9MICO</name>
<evidence type="ECO:0000256" key="1">
    <source>
        <dbReference type="SAM" id="MobiDB-lite"/>
    </source>
</evidence>
<feature type="region of interest" description="Disordered" evidence="1">
    <location>
        <begin position="52"/>
        <end position="72"/>
    </location>
</feature>
<gene>
    <name evidence="2" type="ORF">F8O01_08080</name>
</gene>
<proteinExistence type="predicted"/>
<comment type="caution">
    <text evidence="2">The sequence shown here is derived from an EMBL/GenBank/DDBJ whole genome shotgun (WGS) entry which is preliminary data.</text>
</comment>
<dbReference type="Proteomes" id="UP000467240">
    <property type="component" value="Unassembled WGS sequence"/>
</dbReference>
<organism evidence="2 3">
    <name type="scientific">Pseudoclavibacter chungangensis</name>
    <dbReference type="NCBI Taxonomy" id="587635"/>
    <lineage>
        <taxon>Bacteria</taxon>
        <taxon>Bacillati</taxon>
        <taxon>Actinomycetota</taxon>
        <taxon>Actinomycetes</taxon>
        <taxon>Micrococcales</taxon>
        <taxon>Microbacteriaceae</taxon>
        <taxon>Pseudoclavibacter</taxon>
    </lineage>
</organism>
<protein>
    <submittedName>
        <fullName evidence="2">Uncharacterized protein</fullName>
    </submittedName>
</protein>
<feature type="compositionally biased region" description="Polar residues" evidence="1">
    <location>
        <begin position="1"/>
        <end position="13"/>
    </location>
</feature>
<accession>A0A7J5BVK6</accession>